<dbReference type="PANTHER" id="PTHR11011:SF45">
    <property type="entry name" value="FATTY ACYL-COA REDUCTASE CG8306-RELATED"/>
    <property type="match status" value="1"/>
</dbReference>
<organism evidence="2 3">
    <name type="scientific">Yersinia nurmii</name>
    <dbReference type="NCBI Taxonomy" id="685706"/>
    <lineage>
        <taxon>Bacteria</taxon>
        <taxon>Pseudomonadati</taxon>
        <taxon>Pseudomonadota</taxon>
        <taxon>Gammaproteobacteria</taxon>
        <taxon>Enterobacterales</taxon>
        <taxon>Yersiniaceae</taxon>
        <taxon>Yersinia</taxon>
    </lineage>
</organism>
<keyword evidence="3" id="KW-1185">Reference proteome</keyword>
<comment type="caution">
    <text evidence="2">The sequence shown here is derived from an EMBL/GenBank/DDBJ whole genome shotgun (WGS) entry which is preliminary data.</text>
</comment>
<dbReference type="Proteomes" id="UP000040578">
    <property type="component" value="Unassembled WGS sequence"/>
</dbReference>
<dbReference type="Pfam" id="PF07993">
    <property type="entry name" value="NAD_binding_4"/>
    <property type="match status" value="1"/>
</dbReference>
<reference evidence="2 3" key="1">
    <citation type="submission" date="2015-03" db="EMBL/GenBank/DDBJ databases">
        <authorList>
            <consortium name="Pathogen Informatics"/>
            <person name="Murphy D."/>
        </authorList>
    </citation>
    <scope>NUCLEOTIDE SEQUENCE [LARGE SCALE GENOMIC DNA]</scope>
    <source>
        <strain evidence="3">type strain: CIP110231</strain>
    </source>
</reference>
<evidence type="ECO:0000313" key="3">
    <source>
        <dbReference type="Proteomes" id="UP000040578"/>
    </source>
</evidence>
<dbReference type="InterPro" id="IPR026055">
    <property type="entry name" value="FAR"/>
</dbReference>
<dbReference type="EMBL" id="CPYD01000002">
    <property type="protein sequence ID" value="CNE16857.1"/>
    <property type="molecule type" value="Genomic_DNA"/>
</dbReference>
<evidence type="ECO:0000259" key="1">
    <source>
        <dbReference type="Pfam" id="PF07993"/>
    </source>
</evidence>
<feature type="domain" description="Thioester reductase (TE)" evidence="1">
    <location>
        <begin position="18"/>
        <end position="249"/>
    </location>
</feature>
<proteinExistence type="predicted"/>
<evidence type="ECO:0000313" key="2">
    <source>
        <dbReference type="EMBL" id="CNE16857.1"/>
    </source>
</evidence>
<sequence>MLDIKYLTGFETVKTLLLTGATGFLGGAVLEKLLIENSDFNYLLLVRANTPEQGLARIKHNLEKFYLSPQNLNKVTERHILLGDLAEPESFISDPRLDEVTHVINCAAVASFGNNPLIWKVNVEGTLTFAKRMAQVTGLKRFVHVGTAMSCTPDAGSLVDEEVLSPASEAHLVEYTKSKSTIENLLSEQCPDLPLVFARPSIVVGHTRLGCQPSSSIFWVFRMALMMRKFMCSLDDHIDVIPVDYCADALVCLLLHPKLTDYIYHISAGEENSVSFAEIDNAMSLAAKQKPVGINYMQVDYGALVQMRNQLKNIFGPCNERLMLKAMRLYGSFAMLNVRFNNQRLLSLGMAKPPRFTDYVACCVESSRGLTIQEQMAIDFK</sequence>
<dbReference type="SUPFAM" id="SSF51735">
    <property type="entry name" value="NAD(P)-binding Rossmann-fold domains"/>
    <property type="match status" value="1"/>
</dbReference>
<name>A0ABP1Y7X6_9GAMM</name>
<dbReference type="InterPro" id="IPR036291">
    <property type="entry name" value="NAD(P)-bd_dom_sf"/>
</dbReference>
<protein>
    <submittedName>
        <fullName evidence="2">Nucleoside-diphosphate-sugar epimerase</fullName>
    </submittedName>
</protein>
<dbReference type="PANTHER" id="PTHR11011">
    <property type="entry name" value="MALE STERILITY PROTEIN 2-RELATED"/>
    <property type="match status" value="1"/>
</dbReference>
<gene>
    <name evidence="2" type="primary">lgrD</name>
    <name evidence="2" type="ORF">ERS137967_00934</name>
</gene>
<dbReference type="InterPro" id="IPR013120">
    <property type="entry name" value="FAR_NAD-bd"/>
</dbReference>
<dbReference type="Gene3D" id="3.40.50.720">
    <property type="entry name" value="NAD(P)-binding Rossmann-like Domain"/>
    <property type="match status" value="1"/>
</dbReference>
<accession>A0ABP1Y7X6</accession>